<dbReference type="EMBL" id="VFPQ01000001">
    <property type="protein sequence ID" value="TQM74400.1"/>
    <property type="molecule type" value="Genomic_DNA"/>
</dbReference>
<keyword evidence="1" id="KW-1133">Transmembrane helix</keyword>
<dbReference type="RefSeq" id="WP_170198721.1">
    <property type="nucleotide sequence ID" value="NZ_BMPV01000006.1"/>
</dbReference>
<sequence length="154" mass="17379">MWSGNDLSAEQAFGEIRRVDRQVRRSSRPTAVWWLACGIATAVYWSVMHFGREPYDTLAVVGWVVFSTASAFYVCRRGAYERRLYRLARVVMAVFLAATLFNVLVTPYVRENDGIWPVVVGVVGILVAAIPPLYGGWRGLKALRDLDREEPAIQ</sequence>
<feature type="transmembrane region" description="Helical" evidence="1">
    <location>
        <begin position="31"/>
        <end position="51"/>
    </location>
</feature>
<feature type="transmembrane region" description="Helical" evidence="1">
    <location>
        <begin position="87"/>
        <end position="109"/>
    </location>
</feature>
<evidence type="ECO:0000256" key="1">
    <source>
        <dbReference type="SAM" id="Phobius"/>
    </source>
</evidence>
<proteinExistence type="predicted"/>
<reference evidence="2 3" key="1">
    <citation type="submission" date="2019-06" db="EMBL/GenBank/DDBJ databases">
        <title>Sequencing the genomes of 1000 actinobacteria strains.</title>
        <authorList>
            <person name="Klenk H.-P."/>
        </authorList>
    </citation>
    <scope>NUCLEOTIDE SEQUENCE [LARGE SCALE GENOMIC DNA]</scope>
    <source>
        <strain evidence="2 3">DSM 43186</strain>
    </source>
</reference>
<dbReference type="Proteomes" id="UP000319213">
    <property type="component" value="Unassembled WGS sequence"/>
</dbReference>
<protein>
    <submittedName>
        <fullName evidence="2">Uncharacterized protein</fullName>
    </submittedName>
</protein>
<dbReference type="AlphaFoldDB" id="A0A543IV04"/>
<organism evidence="2 3">
    <name type="scientific">Thermopolyspora flexuosa</name>
    <dbReference type="NCBI Taxonomy" id="103836"/>
    <lineage>
        <taxon>Bacteria</taxon>
        <taxon>Bacillati</taxon>
        <taxon>Actinomycetota</taxon>
        <taxon>Actinomycetes</taxon>
        <taxon>Streptosporangiales</taxon>
        <taxon>Streptosporangiaceae</taxon>
        <taxon>Thermopolyspora</taxon>
    </lineage>
</organism>
<gene>
    <name evidence="2" type="ORF">FHX40_1071</name>
</gene>
<keyword evidence="1" id="KW-0812">Transmembrane</keyword>
<accession>A0A543IV04</accession>
<evidence type="ECO:0000313" key="2">
    <source>
        <dbReference type="EMBL" id="TQM74400.1"/>
    </source>
</evidence>
<feature type="transmembrane region" description="Helical" evidence="1">
    <location>
        <begin position="115"/>
        <end position="134"/>
    </location>
</feature>
<keyword evidence="3" id="KW-1185">Reference proteome</keyword>
<keyword evidence="1" id="KW-0472">Membrane</keyword>
<name>A0A543IV04_9ACTN</name>
<feature type="transmembrane region" description="Helical" evidence="1">
    <location>
        <begin position="57"/>
        <end position="75"/>
    </location>
</feature>
<comment type="caution">
    <text evidence="2">The sequence shown here is derived from an EMBL/GenBank/DDBJ whole genome shotgun (WGS) entry which is preliminary data.</text>
</comment>
<evidence type="ECO:0000313" key="3">
    <source>
        <dbReference type="Proteomes" id="UP000319213"/>
    </source>
</evidence>